<dbReference type="SUPFAM" id="SSF53448">
    <property type="entry name" value="Nucleotide-diphospho-sugar transferases"/>
    <property type="match status" value="1"/>
</dbReference>
<name>A0A1N6H5H7_9GAMM</name>
<gene>
    <name evidence="5" type="ORF">SAMN05443662_1569</name>
</gene>
<keyword evidence="2" id="KW-0328">Glycosyltransferase</keyword>
<dbReference type="STRING" id="364032.SAMN05443662_1569"/>
<evidence type="ECO:0000256" key="1">
    <source>
        <dbReference type="ARBA" id="ARBA00006739"/>
    </source>
</evidence>
<dbReference type="PANTHER" id="PTHR43179:SF12">
    <property type="entry name" value="GALACTOFURANOSYLTRANSFERASE GLFT2"/>
    <property type="match status" value="1"/>
</dbReference>
<feature type="domain" description="Glycosyltransferase 2-like" evidence="4">
    <location>
        <begin position="11"/>
        <end position="128"/>
    </location>
</feature>
<evidence type="ECO:0000256" key="3">
    <source>
        <dbReference type="ARBA" id="ARBA00022679"/>
    </source>
</evidence>
<dbReference type="Gene3D" id="3.90.550.10">
    <property type="entry name" value="Spore Coat Polysaccharide Biosynthesis Protein SpsA, Chain A"/>
    <property type="match status" value="1"/>
</dbReference>
<dbReference type="EMBL" id="FSRE01000004">
    <property type="protein sequence ID" value="SIO15068.1"/>
    <property type="molecule type" value="Genomic_DNA"/>
</dbReference>
<evidence type="ECO:0000256" key="2">
    <source>
        <dbReference type="ARBA" id="ARBA00022676"/>
    </source>
</evidence>
<sequence length="320" mass="36892">MTATSCTIVPVVVTHNRIKSLQGVMDRLLAQPFAHLVVVDNASTDGSGAYLDALAQTDRRVHVLHLPENTGGAGGFYAGVRYAHENLHYDYLLFQDDDAWPESNVVEQLCRRHDRPDAVIAAVYYPNGQACPMNIPGYHPFKGARQTLRTLLRGAKGFHVTPSDYATAQPQPVDFASFVGLFVHRRVIEAVGYPDARWFLYGDDLEYTLRIRSKGFRLEFDPRIRYVHDCHTLQDGKKIYRPLWKAYFTYRNNLQVARQVAGGWYPLVVLYRLVSWHVAMLRYPVRDWGRYLRYTWRALGDALLQRWPTLEQIRDNIIRP</sequence>
<protein>
    <submittedName>
        <fullName evidence="5">Glycosyltransferase, GT2 family</fullName>
    </submittedName>
</protein>
<accession>A0A1N6H5H7</accession>
<dbReference type="PANTHER" id="PTHR43179">
    <property type="entry name" value="RHAMNOSYLTRANSFERASE WBBL"/>
    <property type="match status" value="1"/>
</dbReference>
<dbReference type="Pfam" id="PF00535">
    <property type="entry name" value="Glycos_transf_2"/>
    <property type="match status" value="1"/>
</dbReference>
<reference evidence="5 6" key="1">
    <citation type="submission" date="2016-11" db="EMBL/GenBank/DDBJ databases">
        <authorList>
            <person name="Jaros S."/>
            <person name="Januszkiewicz K."/>
            <person name="Wedrychowicz H."/>
        </authorList>
    </citation>
    <scope>NUCLEOTIDE SEQUENCE [LARGE SCALE GENOMIC DNA]</scope>
    <source>
        <strain evidence="5 6">DSM 17737</strain>
    </source>
</reference>
<comment type="similarity">
    <text evidence="1">Belongs to the glycosyltransferase 2 family.</text>
</comment>
<dbReference type="AlphaFoldDB" id="A0A1N6H5H7"/>
<dbReference type="OrthoDB" id="9771846at2"/>
<keyword evidence="6" id="KW-1185">Reference proteome</keyword>
<dbReference type="InterPro" id="IPR029044">
    <property type="entry name" value="Nucleotide-diphossugar_trans"/>
</dbReference>
<organism evidence="5 6">
    <name type="scientific">Sulfurivirga caldicuralii</name>
    <dbReference type="NCBI Taxonomy" id="364032"/>
    <lineage>
        <taxon>Bacteria</taxon>
        <taxon>Pseudomonadati</taxon>
        <taxon>Pseudomonadota</taxon>
        <taxon>Gammaproteobacteria</taxon>
        <taxon>Thiotrichales</taxon>
        <taxon>Piscirickettsiaceae</taxon>
        <taxon>Sulfurivirga</taxon>
    </lineage>
</organism>
<keyword evidence="3 5" id="KW-0808">Transferase</keyword>
<evidence type="ECO:0000259" key="4">
    <source>
        <dbReference type="Pfam" id="PF00535"/>
    </source>
</evidence>
<dbReference type="InterPro" id="IPR001173">
    <property type="entry name" value="Glyco_trans_2-like"/>
</dbReference>
<dbReference type="GO" id="GO:0016757">
    <property type="term" value="F:glycosyltransferase activity"/>
    <property type="evidence" value="ECO:0007669"/>
    <property type="project" value="UniProtKB-KW"/>
</dbReference>
<evidence type="ECO:0000313" key="5">
    <source>
        <dbReference type="EMBL" id="SIO15068.1"/>
    </source>
</evidence>
<proteinExistence type="inferred from homology"/>
<dbReference type="Proteomes" id="UP000198461">
    <property type="component" value="Unassembled WGS sequence"/>
</dbReference>
<dbReference type="RefSeq" id="WP_074201849.1">
    <property type="nucleotide sequence ID" value="NZ_FSRE01000004.1"/>
</dbReference>
<evidence type="ECO:0000313" key="6">
    <source>
        <dbReference type="Proteomes" id="UP000198461"/>
    </source>
</evidence>